<proteinExistence type="predicted"/>
<protein>
    <submittedName>
        <fullName evidence="1">Uncharacterized protein</fullName>
    </submittedName>
</protein>
<organism evidence="1 2">
    <name type="scientific">Prymnesium parvum</name>
    <name type="common">Toxic golden alga</name>
    <dbReference type="NCBI Taxonomy" id="97485"/>
    <lineage>
        <taxon>Eukaryota</taxon>
        <taxon>Haptista</taxon>
        <taxon>Haptophyta</taxon>
        <taxon>Prymnesiophyceae</taxon>
        <taxon>Prymnesiales</taxon>
        <taxon>Prymnesiaceae</taxon>
        <taxon>Prymnesium</taxon>
    </lineage>
</organism>
<accession>A0AB34IE81</accession>
<reference evidence="1 2" key="1">
    <citation type="journal article" date="2024" name="Science">
        <title>Giant polyketide synthase enzymes in the biosynthesis of giant marine polyether toxins.</title>
        <authorList>
            <person name="Fallon T.R."/>
            <person name="Shende V.V."/>
            <person name="Wierzbicki I.H."/>
            <person name="Pendleton A.L."/>
            <person name="Watervoot N.F."/>
            <person name="Auber R.P."/>
            <person name="Gonzalez D.J."/>
            <person name="Wisecaver J.H."/>
            <person name="Moore B.S."/>
        </authorList>
    </citation>
    <scope>NUCLEOTIDE SEQUENCE [LARGE SCALE GENOMIC DNA]</scope>
    <source>
        <strain evidence="1 2">12B1</strain>
    </source>
</reference>
<evidence type="ECO:0000313" key="2">
    <source>
        <dbReference type="Proteomes" id="UP001515480"/>
    </source>
</evidence>
<dbReference type="AlphaFoldDB" id="A0AB34IE81"/>
<dbReference type="Proteomes" id="UP001515480">
    <property type="component" value="Unassembled WGS sequence"/>
</dbReference>
<keyword evidence="2" id="KW-1185">Reference proteome</keyword>
<sequence>MKTNSLAHCMLLLQGLHPMPDQRRVFRRSFAFKGDRSEDLMRRDDWIAWKATFHISHPGRAPKFGAQDWDELYKVRPMLEEYMKSCDAENLSVLGMGFKRML</sequence>
<name>A0AB34IE81_PRYPA</name>
<evidence type="ECO:0000313" key="1">
    <source>
        <dbReference type="EMBL" id="KAL1495815.1"/>
    </source>
</evidence>
<comment type="caution">
    <text evidence="1">The sequence shown here is derived from an EMBL/GenBank/DDBJ whole genome shotgun (WGS) entry which is preliminary data.</text>
</comment>
<dbReference type="EMBL" id="JBGBPQ010000031">
    <property type="protein sequence ID" value="KAL1495815.1"/>
    <property type="molecule type" value="Genomic_DNA"/>
</dbReference>
<gene>
    <name evidence="1" type="ORF">AB1Y20_016675</name>
</gene>